<dbReference type="AlphaFoldDB" id="A0A915NKM2"/>
<evidence type="ECO:0000256" key="2">
    <source>
        <dbReference type="ARBA" id="ARBA00029698"/>
    </source>
</evidence>
<dbReference type="GO" id="GO:0008236">
    <property type="term" value="F:serine-type peptidase activity"/>
    <property type="evidence" value="ECO:0007669"/>
    <property type="project" value="InterPro"/>
</dbReference>
<dbReference type="Pfam" id="PF00326">
    <property type="entry name" value="Peptidase_S9"/>
    <property type="match status" value="1"/>
</dbReference>
<dbReference type="GO" id="GO:0005829">
    <property type="term" value="C:cytosol"/>
    <property type="evidence" value="ECO:0007669"/>
    <property type="project" value="TreeGrafter"/>
</dbReference>
<dbReference type="WBParaSite" id="scf7180000418153.g2131">
    <property type="protein sequence ID" value="scf7180000418153.g2131"/>
    <property type="gene ID" value="scf7180000418153.g2131"/>
</dbReference>
<dbReference type="PANTHER" id="PTHR42881:SF2">
    <property type="entry name" value="PROLYL ENDOPEPTIDASE"/>
    <property type="match status" value="1"/>
</dbReference>
<sequence>MLIRRRYRWSLNLEEISFDGKRKDHFYSPLHKIDFKTNKQLQLPSTLIISATHDDRVPPAHSLKYIAEIYRQIAGHDAQRNEWQKNQ</sequence>
<dbReference type="Gene3D" id="3.40.50.1820">
    <property type="entry name" value="alpha/beta hydrolase"/>
    <property type="match status" value="1"/>
</dbReference>
<organism evidence="4 5">
    <name type="scientific">Meloidogyne floridensis</name>
    <dbReference type="NCBI Taxonomy" id="298350"/>
    <lineage>
        <taxon>Eukaryota</taxon>
        <taxon>Metazoa</taxon>
        <taxon>Ecdysozoa</taxon>
        <taxon>Nematoda</taxon>
        <taxon>Chromadorea</taxon>
        <taxon>Rhabditida</taxon>
        <taxon>Tylenchina</taxon>
        <taxon>Tylenchomorpha</taxon>
        <taxon>Tylenchoidea</taxon>
        <taxon>Meloidogynidae</taxon>
        <taxon>Meloidogyninae</taxon>
        <taxon>Meloidogyne</taxon>
    </lineage>
</organism>
<keyword evidence="4" id="KW-1185">Reference proteome</keyword>
<evidence type="ECO:0000313" key="4">
    <source>
        <dbReference type="Proteomes" id="UP000887560"/>
    </source>
</evidence>
<accession>A0A915NKM2</accession>
<dbReference type="InterPro" id="IPR029058">
    <property type="entry name" value="AB_hydrolase_fold"/>
</dbReference>
<dbReference type="GO" id="GO:0006508">
    <property type="term" value="P:proteolysis"/>
    <property type="evidence" value="ECO:0007669"/>
    <property type="project" value="InterPro"/>
</dbReference>
<evidence type="ECO:0000259" key="3">
    <source>
        <dbReference type="Pfam" id="PF00326"/>
    </source>
</evidence>
<reference evidence="5" key="1">
    <citation type="submission" date="2022-11" db="UniProtKB">
        <authorList>
            <consortium name="WormBaseParasite"/>
        </authorList>
    </citation>
    <scope>IDENTIFICATION</scope>
</reference>
<dbReference type="Proteomes" id="UP000887560">
    <property type="component" value="Unplaced"/>
</dbReference>
<evidence type="ECO:0000256" key="1">
    <source>
        <dbReference type="ARBA" id="ARBA00016310"/>
    </source>
</evidence>
<dbReference type="GO" id="GO:0070012">
    <property type="term" value="F:oligopeptidase activity"/>
    <property type="evidence" value="ECO:0007669"/>
    <property type="project" value="TreeGrafter"/>
</dbReference>
<dbReference type="PANTHER" id="PTHR42881">
    <property type="entry name" value="PROLYL ENDOPEPTIDASE"/>
    <property type="match status" value="1"/>
</dbReference>
<feature type="domain" description="Peptidase S9 prolyl oligopeptidase catalytic" evidence="3">
    <location>
        <begin position="21"/>
        <end position="71"/>
    </location>
</feature>
<evidence type="ECO:0000313" key="5">
    <source>
        <dbReference type="WBParaSite" id="scf7180000418153.g2131"/>
    </source>
</evidence>
<dbReference type="InterPro" id="IPR001375">
    <property type="entry name" value="Peptidase_S9_cat"/>
</dbReference>
<dbReference type="InterPro" id="IPR051167">
    <property type="entry name" value="Prolyl_oligopep/macrocyclase"/>
</dbReference>
<dbReference type="SUPFAM" id="SSF53474">
    <property type="entry name" value="alpha/beta-Hydrolases"/>
    <property type="match status" value="1"/>
</dbReference>
<name>A0A915NKM2_9BILA</name>
<protein>
    <recommendedName>
        <fullName evidence="1">Prolyl endopeptidase</fullName>
    </recommendedName>
    <alternativeName>
        <fullName evidence="2">Post-proline cleaving enzyme</fullName>
    </alternativeName>
</protein>
<proteinExistence type="predicted"/>